<dbReference type="EMBL" id="MHRW01000001">
    <property type="protein sequence ID" value="OHA31567.1"/>
    <property type="molecule type" value="Genomic_DNA"/>
</dbReference>
<dbReference type="Proteomes" id="UP000176365">
    <property type="component" value="Unassembled WGS sequence"/>
</dbReference>
<evidence type="ECO:0008006" key="3">
    <source>
        <dbReference type="Google" id="ProtNLM"/>
    </source>
</evidence>
<comment type="caution">
    <text evidence="1">The sequence shown here is derived from an EMBL/GenBank/DDBJ whole genome shotgun (WGS) entry which is preliminary data.</text>
</comment>
<proteinExistence type="predicted"/>
<dbReference type="AlphaFoldDB" id="A0A1G2N5X1"/>
<protein>
    <recommendedName>
        <fullName evidence="3">Methyltransferase type 11 domain-containing protein</fullName>
    </recommendedName>
</protein>
<gene>
    <name evidence="1" type="ORF">A3B11_00775</name>
</gene>
<dbReference type="SUPFAM" id="SSF53335">
    <property type="entry name" value="S-adenosyl-L-methionine-dependent methyltransferases"/>
    <property type="match status" value="1"/>
</dbReference>
<evidence type="ECO:0000313" key="2">
    <source>
        <dbReference type="Proteomes" id="UP000176365"/>
    </source>
</evidence>
<sequence>MPYSSFIFDKSIEEIIRLLKPETLLDLGAGAGKYGELAKKINSSIKLTAVEIEKDYIKNFKLPSIYDEVWNISATDLINPKYYDQIFDVIMIGDIIEHLKKSDGIDLLNFLIYRCRWIILEFPYRYLQNFVDGYHSEAHISVWTKDDFVSFERSQLYEKNTQRLVVLRGYLENKISVADIESMINEHE</sequence>
<dbReference type="Gene3D" id="3.40.50.150">
    <property type="entry name" value="Vaccinia Virus protein VP39"/>
    <property type="match status" value="1"/>
</dbReference>
<name>A0A1G2N5X1_9BACT</name>
<accession>A0A1G2N5X1</accession>
<dbReference type="InterPro" id="IPR029063">
    <property type="entry name" value="SAM-dependent_MTases_sf"/>
</dbReference>
<evidence type="ECO:0000313" key="1">
    <source>
        <dbReference type="EMBL" id="OHA31567.1"/>
    </source>
</evidence>
<reference evidence="1 2" key="1">
    <citation type="journal article" date="2016" name="Nat. Commun.">
        <title>Thousands of microbial genomes shed light on interconnected biogeochemical processes in an aquifer system.</title>
        <authorList>
            <person name="Anantharaman K."/>
            <person name="Brown C.T."/>
            <person name="Hug L.A."/>
            <person name="Sharon I."/>
            <person name="Castelle C.J."/>
            <person name="Probst A.J."/>
            <person name="Thomas B.C."/>
            <person name="Singh A."/>
            <person name="Wilkins M.J."/>
            <person name="Karaoz U."/>
            <person name="Brodie E.L."/>
            <person name="Williams K.H."/>
            <person name="Hubbard S.S."/>
            <person name="Banfield J.F."/>
        </authorList>
    </citation>
    <scope>NUCLEOTIDE SEQUENCE [LARGE SCALE GENOMIC DNA]</scope>
</reference>
<organism evidence="1 2">
    <name type="scientific">Candidatus Taylorbacteria bacterium RIFCSPLOWO2_01_FULL_44_26</name>
    <dbReference type="NCBI Taxonomy" id="1802318"/>
    <lineage>
        <taxon>Bacteria</taxon>
        <taxon>Candidatus Tayloriibacteriota</taxon>
    </lineage>
</organism>